<organism evidence="2 3">
    <name type="scientific">Parasponia andersonii</name>
    <name type="common">Sponia andersonii</name>
    <dbReference type="NCBI Taxonomy" id="3476"/>
    <lineage>
        <taxon>Eukaryota</taxon>
        <taxon>Viridiplantae</taxon>
        <taxon>Streptophyta</taxon>
        <taxon>Embryophyta</taxon>
        <taxon>Tracheophyta</taxon>
        <taxon>Spermatophyta</taxon>
        <taxon>Magnoliopsida</taxon>
        <taxon>eudicotyledons</taxon>
        <taxon>Gunneridae</taxon>
        <taxon>Pentapetalae</taxon>
        <taxon>rosids</taxon>
        <taxon>fabids</taxon>
        <taxon>Rosales</taxon>
        <taxon>Cannabaceae</taxon>
        <taxon>Parasponia</taxon>
    </lineage>
</organism>
<proteinExistence type="predicted"/>
<protein>
    <recommendedName>
        <fullName evidence="4">Pollen preferential protein</fullName>
    </recommendedName>
</protein>
<gene>
    <name evidence="2" type="ORF">PanWU01x14_284550</name>
</gene>
<reference evidence="3" key="1">
    <citation type="submission" date="2016-06" db="EMBL/GenBank/DDBJ databases">
        <title>Parallel loss of symbiosis genes in relatives of nitrogen-fixing non-legume Parasponia.</title>
        <authorList>
            <person name="Van Velzen R."/>
            <person name="Holmer R."/>
            <person name="Bu F."/>
            <person name="Rutten L."/>
            <person name="Van Zeijl A."/>
            <person name="Liu W."/>
            <person name="Santuari L."/>
            <person name="Cao Q."/>
            <person name="Sharma T."/>
            <person name="Shen D."/>
            <person name="Roswanjaya Y."/>
            <person name="Wardhani T."/>
            <person name="Kalhor M.S."/>
            <person name="Jansen J."/>
            <person name="Van den Hoogen J."/>
            <person name="Gungor B."/>
            <person name="Hartog M."/>
            <person name="Hontelez J."/>
            <person name="Verver J."/>
            <person name="Yang W.-C."/>
            <person name="Schijlen E."/>
            <person name="Repin R."/>
            <person name="Schilthuizen M."/>
            <person name="Schranz E."/>
            <person name="Heidstra R."/>
            <person name="Miyata K."/>
            <person name="Fedorova E."/>
            <person name="Kohlen W."/>
            <person name="Bisseling T."/>
            <person name="Smit S."/>
            <person name="Geurts R."/>
        </authorList>
    </citation>
    <scope>NUCLEOTIDE SEQUENCE [LARGE SCALE GENOMIC DNA]</scope>
    <source>
        <strain evidence="3">cv. WU1-14</strain>
    </source>
</reference>
<evidence type="ECO:0000313" key="2">
    <source>
        <dbReference type="EMBL" id="PON42065.1"/>
    </source>
</evidence>
<dbReference type="OrthoDB" id="695262at2759"/>
<dbReference type="STRING" id="3476.A0A2P5AZW8"/>
<evidence type="ECO:0008006" key="4">
    <source>
        <dbReference type="Google" id="ProtNLM"/>
    </source>
</evidence>
<name>A0A2P5AZW8_PARAD</name>
<sequence length="176" mass="19741">MSKQIILRQPSSNRRQPLLRTQASSSGSTRLAEVAGGTAAECAAVCCCCPCGLVNLLVLAIYKVPAGLCRRAMRRKRRREMMKRGLLPPAAGWPRRRCDCGCDETELQIHPVSAGDDVVSSEFKSQVSEFWSTEEEDKEVKELEKEMWERFYSTGFWRSPSQREPPSLPSTTTLTV</sequence>
<evidence type="ECO:0000256" key="1">
    <source>
        <dbReference type="SAM" id="MobiDB-lite"/>
    </source>
</evidence>
<comment type="caution">
    <text evidence="2">The sequence shown here is derived from an EMBL/GenBank/DDBJ whole genome shotgun (WGS) entry which is preliminary data.</text>
</comment>
<evidence type="ECO:0000313" key="3">
    <source>
        <dbReference type="Proteomes" id="UP000237105"/>
    </source>
</evidence>
<dbReference type="EMBL" id="JXTB01000400">
    <property type="protein sequence ID" value="PON42065.1"/>
    <property type="molecule type" value="Genomic_DNA"/>
</dbReference>
<keyword evidence="3" id="KW-1185">Reference proteome</keyword>
<feature type="region of interest" description="Disordered" evidence="1">
    <location>
        <begin position="157"/>
        <end position="176"/>
    </location>
</feature>
<dbReference type="Proteomes" id="UP000237105">
    <property type="component" value="Unassembled WGS sequence"/>
</dbReference>
<dbReference type="AlphaFoldDB" id="A0A2P5AZW8"/>
<dbReference type="PANTHER" id="PTHR33264:SF8">
    <property type="entry name" value="EXPRESSED PROTEIN"/>
    <property type="match status" value="1"/>
</dbReference>
<dbReference type="PANTHER" id="PTHR33264">
    <property type="entry name" value="EXPRESSED PROTEIN"/>
    <property type="match status" value="1"/>
</dbReference>
<accession>A0A2P5AZW8</accession>